<dbReference type="SUPFAM" id="SSF57924">
    <property type="entry name" value="Inhibitor of apoptosis (IAP) repeat"/>
    <property type="match status" value="1"/>
</dbReference>
<dbReference type="AlphaFoldDB" id="A0A6P7GKF6"/>
<dbReference type="PANTHER" id="PTHR10044">
    <property type="entry name" value="INHIBITOR OF APOPTOSIS"/>
    <property type="match status" value="1"/>
</dbReference>
<proteinExistence type="predicted"/>
<dbReference type="InterPro" id="IPR050784">
    <property type="entry name" value="IAP"/>
</dbReference>
<sequence>MEYISAMAVTTRLQKFKHWPAALPYTPIQLSTHGFIYSGVGDRILCSLCCTVLSDLSKAWVPKHKNENCPCMVAICMLKEMLLYENRVISLQATNSPRRETRRMAQDGFYYQDGLRYVTYKNMSLFKIRLETFNGKSIDNSREIARKGFIHSGVDAQLVHMSACDIVPQAMESSESSSIICKVCYDGPLEVVFSHVAMHVLARDVDSCYALVVCVENQYKAPRLLRELPNARI</sequence>
<dbReference type="GO" id="GO:0005737">
    <property type="term" value="C:cytoplasm"/>
    <property type="evidence" value="ECO:0007669"/>
    <property type="project" value="TreeGrafter"/>
</dbReference>
<dbReference type="GO" id="GO:0051726">
    <property type="term" value="P:regulation of cell cycle"/>
    <property type="evidence" value="ECO:0007669"/>
    <property type="project" value="TreeGrafter"/>
</dbReference>
<dbReference type="InParanoid" id="A0A6P7GKF6"/>
<dbReference type="GO" id="GO:0005634">
    <property type="term" value="C:nucleus"/>
    <property type="evidence" value="ECO:0007669"/>
    <property type="project" value="TreeGrafter"/>
</dbReference>
<dbReference type="InterPro" id="IPR001370">
    <property type="entry name" value="BIR_rpt"/>
</dbReference>
<evidence type="ECO:0000313" key="1">
    <source>
        <dbReference type="RefSeq" id="XP_028150396.1"/>
    </source>
</evidence>
<gene>
    <name evidence="1" type="primary">LOC114343756</name>
</gene>
<dbReference type="PANTHER" id="PTHR10044:SF139">
    <property type="entry name" value="DEATH-ASSOCIATED INHIBITOR OF APOPTOSIS 2"/>
    <property type="match status" value="1"/>
</dbReference>
<reference evidence="1" key="1">
    <citation type="submission" date="2025-08" db="UniProtKB">
        <authorList>
            <consortium name="RefSeq"/>
        </authorList>
    </citation>
    <scope>IDENTIFICATION</scope>
    <source>
        <tissue evidence="1">Whole insect</tissue>
    </source>
</reference>
<dbReference type="RefSeq" id="XP_028150396.1">
    <property type="nucleotide sequence ID" value="XM_028294595.1"/>
</dbReference>
<name>A0A6P7GKF6_DIAVI</name>
<dbReference type="Gene3D" id="1.10.1170.10">
    <property type="entry name" value="Inhibitor Of Apoptosis Protein (2mihbC-IAP-1), Chain A"/>
    <property type="match status" value="1"/>
</dbReference>
<organism evidence="1">
    <name type="scientific">Diabrotica virgifera virgifera</name>
    <name type="common">western corn rootworm</name>
    <dbReference type="NCBI Taxonomy" id="50390"/>
    <lineage>
        <taxon>Eukaryota</taxon>
        <taxon>Metazoa</taxon>
        <taxon>Ecdysozoa</taxon>
        <taxon>Arthropoda</taxon>
        <taxon>Hexapoda</taxon>
        <taxon>Insecta</taxon>
        <taxon>Pterygota</taxon>
        <taxon>Neoptera</taxon>
        <taxon>Endopterygota</taxon>
        <taxon>Coleoptera</taxon>
        <taxon>Polyphaga</taxon>
        <taxon>Cucujiformia</taxon>
        <taxon>Chrysomeloidea</taxon>
        <taxon>Chrysomelidae</taxon>
        <taxon>Galerucinae</taxon>
        <taxon>Diabroticina</taxon>
        <taxon>Diabroticites</taxon>
        <taxon>Diabrotica</taxon>
    </lineage>
</organism>
<accession>A0A6P7GKF6</accession>
<dbReference type="Pfam" id="PF00653">
    <property type="entry name" value="BIR"/>
    <property type="match status" value="1"/>
</dbReference>
<dbReference type="PROSITE" id="PS50143">
    <property type="entry name" value="BIR_REPEAT_2"/>
    <property type="match status" value="1"/>
</dbReference>
<protein>
    <submittedName>
        <fullName evidence="1">E3 ubiquitin-protein ligase XIAP-like</fullName>
    </submittedName>
</protein>